<accession>A0ABT3HM37</accession>
<keyword evidence="2" id="KW-1185">Reference proteome</keyword>
<proteinExistence type="predicted"/>
<organism evidence="1 2">
    <name type="scientific">Chryseobacterium oryctis</name>
    <dbReference type="NCBI Taxonomy" id="2952618"/>
    <lineage>
        <taxon>Bacteria</taxon>
        <taxon>Pseudomonadati</taxon>
        <taxon>Bacteroidota</taxon>
        <taxon>Flavobacteriia</taxon>
        <taxon>Flavobacteriales</taxon>
        <taxon>Weeksellaceae</taxon>
        <taxon>Chryseobacterium group</taxon>
        <taxon>Chryseobacterium</taxon>
    </lineage>
</organism>
<dbReference type="Gene3D" id="1.10.10.60">
    <property type="entry name" value="Homeodomain-like"/>
    <property type="match status" value="1"/>
</dbReference>
<evidence type="ECO:0000313" key="2">
    <source>
        <dbReference type="Proteomes" id="UP001163719"/>
    </source>
</evidence>
<dbReference type="Proteomes" id="UP001163719">
    <property type="component" value="Unassembled WGS sequence"/>
</dbReference>
<gene>
    <name evidence="1" type="ORF">OH806_06130</name>
</gene>
<sequence>MKNLSPNYKLIYEDMISRKYPHKKSDCESILKKKKLTILDIIKLNNIIVNGADEDGRVLNQRLRSYDKKTILKILHYQKENKLNNTELANEFKLSRNTISKWKKNF</sequence>
<reference evidence="1" key="1">
    <citation type="submission" date="2022-10" db="EMBL/GenBank/DDBJ databases">
        <title>Chryseobacterium babae sp. nov. isolated from the gut of the beetle Oryctes rhinoceros, and Chryseobacterium kimseyorum sp. nov., isolated from a stick insect rearing cage.</title>
        <authorList>
            <person name="Shelomi M."/>
            <person name="Han C.-J."/>
            <person name="Chen W.-M."/>
            <person name="Chen H.-K."/>
            <person name="Liaw S.-J."/>
            <person name="Muhle E."/>
            <person name="Clermont D."/>
        </authorList>
    </citation>
    <scope>NUCLEOTIDE SEQUENCE</scope>
    <source>
        <strain evidence="1">WLa1L2M3</strain>
    </source>
</reference>
<protein>
    <submittedName>
        <fullName evidence="1">Helix-turn-helix domain-containing protein</fullName>
    </submittedName>
</protein>
<evidence type="ECO:0000313" key="1">
    <source>
        <dbReference type="EMBL" id="MCW3160842.1"/>
    </source>
</evidence>
<dbReference type="SUPFAM" id="SSF48295">
    <property type="entry name" value="TrpR-like"/>
    <property type="match status" value="1"/>
</dbReference>
<comment type="caution">
    <text evidence="1">The sequence shown here is derived from an EMBL/GenBank/DDBJ whole genome shotgun (WGS) entry which is preliminary data.</text>
</comment>
<dbReference type="RefSeq" id="WP_264742787.1">
    <property type="nucleotide sequence ID" value="NZ_JAPDHV010000002.1"/>
</dbReference>
<dbReference type="InterPro" id="IPR010921">
    <property type="entry name" value="Trp_repressor/repl_initiator"/>
</dbReference>
<name>A0ABT3HM37_9FLAO</name>
<dbReference type="EMBL" id="JAPDHV010000002">
    <property type="protein sequence ID" value="MCW3160842.1"/>
    <property type="molecule type" value="Genomic_DNA"/>
</dbReference>